<gene>
    <name evidence="2" type="ORF">J0H45_08330</name>
</gene>
<sequence>MTNAFAWLRQRLRQRGDSEHAQALVRIVMIALILCYVLLSAGRWSLPPAQLRLVIALILIAQGLSLALMGWLLWKPGRSDLRRILGMVDDYALMSAAMST</sequence>
<dbReference type="Proteomes" id="UP000664815">
    <property type="component" value="Unassembled WGS sequence"/>
</dbReference>
<protein>
    <submittedName>
        <fullName evidence="2">Hybrid sensor histidine kinase/response regulator</fullName>
    </submittedName>
</protein>
<proteinExistence type="predicted"/>
<dbReference type="EMBL" id="JAFKMG010000766">
    <property type="protein sequence ID" value="MBN8799347.1"/>
    <property type="molecule type" value="Genomic_DNA"/>
</dbReference>
<feature type="non-terminal residue" evidence="2">
    <location>
        <position position="100"/>
    </location>
</feature>
<evidence type="ECO:0000313" key="2">
    <source>
        <dbReference type="EMBL" id="MBN8799347.1"/>
    </source>
</evidence>
<feature type="transmembrane region" description="Helical" evidence="1">
    <location>
        <begin position="21"/>
        <end position="39"/>
    </location>
</feature>
<name>A0A9D8PZH8_9GAMM</name>
<keyword evidence="1" id="KW-0472">Membrane</keyword>
<organism evidence="2 3">
    <name type="scientific">Stenotrophomonas nitritireducens</name>
    <dbReference type="NCBI Taxonomy" id="83617"/>
    <lineage>
        <taxon>Bacteria</taxon>
        <taxon>Pseudomonadati</taxon>
        <taxon>Pseudomonadota</taxon>
        <taxon>Gammaproteobacteria</taxon>
        <taxon>Lysobacterales</taxon>
        <taxon>Lysobacteraceae</taxon>
        <taxon>Stenotrophomonas</taxon>
    </lineage>
</organism>
<keyword evidence="1" id="KW-1133">Transmembrane helix</keyword>
<keyword evidence="1" id="KW-0812">Transmembrane</keyword>
<accession>A0A9D8PZH8</accession>
<reference evidence="2" key="1">
    <citation type="submission" date="2021-02" db="EMBL/GenBank/DDBJ databases">
        <title>Thiocyanate and organic carbon inputs drive convergent selection for specific autotrophic Afipia and Thiobacillus strains within complex microbiomes.</title>
        <authorList>
            <person name="Huddy R.J."/>
            <person name="Sachdeva R."/>
            <person name="Kadzinga F."/>
            <person name="Kantor R.S."/>
            <person name="Harrison S.T.L."/>
            <person name="Banfield J.F."/>
        </authorList>
    </citation>
    <scope>NUCLEOTIDE SEQUENCE</scope>
    <source>
        <strain evidence="2">SCN18_10_11_15_R1_P_69_7</strain>
    </source>
</reference>
<evidence type="ECO:0000256" key="1">
    <source>
        <dbReference type="SAM" id="Phobius"/>
    </source>
</evidence>
<keyword evidence="2" id="KW-0418">Kinase</keyword>
<comment type="caution">
    <text evidence="2">The sequence shown here is derived from an EMBL/GenBank/DDBJ whole genome shotgun (WGS) entry which is preliminary data.</text>
</comment>
<dbReference type="AlphaFoldDB" id="A0A9D8PZH8"/>
<dbReference type="GO" id="GO:0016301">
    <property type="term" value="F:kinase activity"/>
    <property type="evidence" value="ECO:0007669"/>
    <property type="project" value="UniProtKB-KW"/>
</dbReference>
<evidence type="ECO:0000313" key="3">
    <source>
        <dbReference type="Proteomes" id="UP000664815"/>
    </source>
</evidence>
<keyword evidence="2" id="KW-0808">Transferase</keyword>
<feature type="transmembrane region" description="Helical" evidence="1">
    <location>
        <begin position="51"/>
        <end position="74"/>
    </location>
</feature>